<evidence type="ECO:0000313" key="11">
    <source>
        <dbReference type="EMBL" id="KAK8770647.1"/>
    </source>
</evidence>
<evidence type="ECO:0000256" key="4">
    <source>
        <dbReference type="ARBA" id="ARBA00022679"/>
    </source>
</evidence>
<dbReference type="EC" id="2.4.1.-" evidence="10"/>
<dbReference type="PANTHER" id="PTHR11214:SF376">
    <property type="entry name" value="HEXOSYLTRANSFERASE"/>
    <property type="match status" value="1"/>
</dbReference>
<sequence>MLTWEIAPMLSPHSQLAFPGVNLLDPTAKVFAERCDSYEPRLPHRGGWAVAERCLRPLDMLVFAHCSVREWRRHAALRDTLFEDTALRRLNWTRVFFSGRPSNNKDLNAWLDLEADLTGDLVVLPFKNGNFNITPKFVEGMRWVDDHCPTVQKVIKIDDGVMIHPFKDDGYGFGDLALAVGIGHVELQRFMEWNENRTDCVSYGICMLTLEGTKYGANSRRRGQWGLLL</sequence>
<keyword evidence="4" id="KW-0808">Transferase</keyword>
<comment type="subcellular location">
    <subcellularLocation>
        <location evidence="1 10">Golgi apparatus membrane</location>
        <topology evidence="1 10">Single-pass type II membrane protein</topology>
    </subcellularLocation>
</comment>
<evidence type="ECO:0000256" key="7">
    <source>
        <dbReference type="ARBA" id="ARBA00022989"/>
    </source>
</evidence>
<keyword evidence="8 10" id="KW-0333">Golgi apparatus</keyword>
<proteinExistence type="inferred from homology"/>
<keyword evidence="12" id="KW-1185">Reference proteome</keyword>
<evidence type="ECO:0000256" key="2">
    <source>
        <dbReference type="ARBA" id="ARBA00008661"/>
    </source>
</evidence>
<evidence type="ECO:0000256" key="10">
    <source>
        <dbReference type="RuleBase" id="RU363063"/>
    </source>
</evidence>
<dbReference type="GO" id="GO:0016758">
    <property type="term" value="F:hexosyltransferase activity"/>
    <property type="evidence" value="ECO:0007669"/>
    <property type="project" value="InterPro"/>
</dbReference>
<dbReference type="AlphaFoldDB" id="A0AAQ4E7D6"/>
<dbReference type="Pfam" id="PF01762">
    <property type="entry name" value="Galactosyl_T"/>
    <property type="match status" value="1"/>
</dbReference>
<reference evidence="11 12" key="1">
    <citation type="journal article" date="2023" name="Arcadia Sci">
        <title>De novo assembly of a long-read Amblyomma americanum tick genome.</title>
        <authorList>
            <person name="Chou S."/>
            <person name="Poskanzer K.E."/>
            <person name="Rollins M."/>
            <person name="Thuy-Boun P.S."/>
        </authorList>
    </citation>
    <scope>NUCLEOTIDE SEQUENCE [LARGE SCALE GENOMIC DNA]</scope>
    <source>
        <strain evidence="11">F_SG_1</strain>
        <tissue evidence="11">Salivary glands</tissue>
    </source>
</reference>
<evidence type="ECO:0000256" key="8">
    <source>
        <dbReference type="ARBA" id="ARBA00023034"/>
    </source>
</evidence>
<keyword evidence="6" id="KW-0735">Signal-anchor</keyword>
<dbReference type="GO" id="GO:0000139">
    <property type="term" value="C:Golgi membrane"/>
    <property type="evidence" value="ECO:0007669"/>
    <property type="project" value="UniProtKB-SubCell"/>
</dbReference>
<keyword evidence="9" id="KW-0472">Membrane</keyword>
<dbReference type="EMBL" id="JARKHS020020776">
    <property type="protein sequence ID" value="KAK8770647.1"/>
    <property type="molecule type" value="Genomic_DNA"/>
</dbReference>
<organism evidence="11 12">
    <name type="scientific">Amblyomma americanum</name>
    <name type="common">Lone star tick</name>
    <dbReference type="NCBI Taxonomy" id="6943"/>
    <lineage>
        <taxon>Eukaryota</taxon>
        <taxon>Metazoa</taxon>
        <taxon>Ecdysozoa</taxon>
        <taxon>Arthropoda</taxon>
        <taxon>Chelicerata</taxon>
        <taxon>Arachnida</taxon>
        <taxon>Acari</taxon>
        <taxon>Parasitiformes</taxon>
        <taxon>Ixodida</taxon>
        <taxon>Ixodoidea</taxon>
        <taxon>Ixodidae</taxon>
        <taxon>Amblyomminae</taxon>
        <taxon>Amblyomma</taxon>
    </lineage>
</organism>
<keyword evidence="7" id="KW-1133">Transmembrane helix</keyword>
<dbReference type="Proteomes" id="UP001321473">
    <property type="component" value="Unassembled WGS sequence"/>
</dbReference>
<evidence type="ECO:0000256" key="9">
    <source>
        <dbReference type="ARBA" id="ARBA00023136"/>
    </source>
</evidence>
<evidence type="ECO:0000256" key="3">
    <source>
        <dbReference type="ARBA" id="ARBA00022676"/>
    </source>
</evidence>
<dbReference type="PANTHER" id="PTHR11214">
    <property type="entry name" value="BETA-1,3-N-ACETYLGLUCOSAMINYLTRANSFERASE"/>
    <property type="match status" value="1"/>
</dbReference>
<dbReference type="InterPro" id="IPR002659">
    <property type="entry name" value="Glyco_trans_31"/>
</dbReference>
<comment type="similarity">
    <text evidence="2 10">Belongs to the glycosyltransferase 31 family.</text>
</comment>
<gene>
    <name evidence="11" type="ORF">V5799_012888</name>
</gene>
<dbReference type="GO" id="GO:0006493">
    <property type="term" value="P:protein O-linked glycosylation"/>
    <property type="evidence" value="ECO:0007669"/>
    <property type="project" value="TreeGrafter"/>
</dbReference>
<keyword evidence="3 10" id="KW-0328">Glycosyltransferase</keyword>
<name>A0AAQ4E7D6_AMBAM</name>
<evidence type="ECO:0000313" key="12">
    <source>
        <dbReference type="Proteomes" id="UP001321473"/>
    </source>
</evidence>
<accession>A0AAQ4E7D6</accession>
<protein>
    <recommendedName>
        <fullName evidence="10">Hexosyltransferase</fullName>
        <ecNumber evidence="10">2.4.1.-</ecNumber>
    </recommendedName>
</protein>
<evidence type="ECO:0000256" key="1">
    <source>
        <dbReference type="ARBA" id="ARBA00004323"/>
    </source>
</evidence>
<evidence type="ECO:0000256" key="5">
    <source>
        <dbReference type="ARBA" id="ARBA00022692"/>
    </source>
</evidence>
<keyword evidence="5" id="KW-0812">Transmembrane</keyword>
<evidence type="ECO:0000256" key="6">
    <source>
        <dbReference type="ARBA" id="ARBA00022968"/>
    </source>
</evidence>
<comment type="caution">
    <text evidence="11">The sequence shown here is derived from an EMBL/GenBank/DDBJ whole genome shotgun (WGS) entry which is preliminary data.</text>
</comment>